<reference evidence="2 3" key="1">
    <citation type="journal article" date="2017" name="Nature">
        <title>Atmospheric trace gases support primary production in Antarctic desert surface soil.</title>
        <authorList>
            <person name="Ji M."/>
            <person name="Greening C."/>
            <person name="Vanwonterghem I."/>
            <person name="Carere C.R."/>
            <person name="Bay S.K."/>
            <person name="Steen J.A."/>
            <person name="Montgomery K."/>
            <person name="Lines T."/>
            <person name="Beardall J."/>
            <person name="van Dorst J."/>
            <person name="Snape I."/>
            <person name="Stott M.B."/>
            <person name="Hugenholtz P."/>
            <person name="Ferrari B.C."/>
        </authorList>
    </citation>
    <scope>NUCLEOTIDE SEQUENCE [LARGE SCALE GENOMIC DNA]</scope>
    <source>
        <strain evidence="2">RRmetagenome_bin12</strain>
    </source>
</reference>
<evidence type="ECO:0000259" key="1">
    <source>
        <dbReference type="Pfam" id="PF00149"/>
    </source>
</evidence>
<dbReference type="GO" id="GO:0016787">
    <property type="term" value="F:hydrolase activity"/>
    <property type="evidence" value="ECO:0007669"/>
    <property type="project" value="InterPro"/>
</dbReference>
<dbReference type="Proteomes" id="UP000248724">
    <property type="component" value="Unassembled WGS sequence"/>
</dbReference>
<dbReference type="InterPro" id="IPR029052">
    <property type="entry name" value="Metallo-depent_PP-like"/>
</dbReference>
<name>A0A2W6A200_9BACT</name>
<evidence type="ECO:0000313" key="3">
    <source>
        <dbReference type="Proteomes" id="UP000248724"/>
    </source>
</evidence>
<dbReference type="AlphaFoldDB" id="A0A2W6A200"/>
<dbReference type="Gene3D" id="3.60.21.10">
    <property type="match status" value="1"/>
</dbReference>
<organism evidence="2 3">
    <name type="scientific">Candidatus Aeolococcus gillhamiae</name>
    <dbReference type="NCBI Taxonomy" id="3127015"/>
    <lineage>
        <taxon>Bacteria</taxon>
        <taxon>Bacillati</taxon>
        <taxon>Candidatus Dormiibacterota</taxon>
        <taxon>Candidatus Dormibacteria</taxon>
        <taxon>Candidatus Aeolococcales</taxon>
        <taxon>Candidatus Aeolococcaceae</taxon>
        <taxon>Candidatus Aeolococcus</taxon>
    </lineage>
</organism>
<evidence type="ECO:0000313" key="2">
    <source>
        <dbReference type="EMBL" id="PZR77694.1"/>
    </source>
</evidence>
<feature type="domain" description="Calcineurin-like phosphoesterase" evidence="1">
    <location>
        <begin position="4"/>
        <end position="208"/>
    </location>
</feature>
<accession>A0A2W6A200</accession>
<dbReference type="EMBL" id="QHBU01000287">
    <property type="protein sequence ID" value="PZR77694.1"/>
    <property type="molecule type" value="Genomic_DNA"/>
</dbReference>
<dbReference type="CDD" id="cd00838">
    <property type="entry name" value="MPP_superfamily"/>
    <property type="match status" value="1"/>
</dbReference>
<protein>
    <recommendedName>
        <fullName evidence="1">Calcineurin-like phosphoesterase domain-containing protein</fullName>
    </recommendedName>
</protein>
<dbReference type="SUPFAM" id="SSF56300">
    <property type="entry name" value="Metallo-dependent phosphatases"/>
    <property type="match status" value="1"/>
</dbReference>
<gene>
    <name evidence="2" type="ORF">DLM65_15040</name>
</gene>
<dbReference type="Pfam" id="PF00149">
    <property type="entry name" value="Metallophos"/>
    <property type="match status" value="1"/>
</dbReference>
<proteinExistence type="predicted"/>
<comment type="caution">
    <text evidence="2">The sequence shown here is derived from an EMBL/GenBank/DDBJ whole genome shotgun (WGS) entry which is preliminary data.</text>
</comment>
<dbReference type="InterPro" id="IPR004843">
    <property type="entry name" value="Calcineurin-like_PHP"/>
</dbReference>
<sequence length="256" mass="28957">MSRPLLIVGDVQGDVERLEDALQPYPEDDVDTMFLGDFFQGGRPGRGGGAAAARLARSRRNSRSVLGNHDLFLLAVLERRRGVEPPEPWRVRDPAELEALWLHRRGDWADLEEVSADPDLEAWLRNQPFLILLADGTLVQHTDDDLYADFGATVDDVNDTARAWLATPGGVFTAVRTLFGRRAFLERRRLDVYLEHFGARRLVHGHTPHWEDAPSVDHDGRLWGFDGRFSRYWNREEGELFGPISATVGLLPALER</sequence>